<evidence type="ECO:0000313" key="2">
    <source>
        <dbReference type="Proteomes" id="UP001549366"/>
    </source>
</evidence>
<comment type="caution">
    <text evidence="1">The sequence shown here is derived from an EMBL/GenBank/DDBJ whole genome shotgun (WGS) entry which is preliminary data.</text>
</comment>
<organism evidence="1 2">
    <name type="scientific">Endozoicomonas lisbonensis</name>
    <dbReference type="NCBI Taxonomy" id="3120522"/>
    <lineage>
        <taxon>Bacteria</taxon>
        <taxon>Pseudomonadati</taxon>
        <taxon>Pseudomonadota</taxon>
        <taxon>Gammaproteobacteria</taxon>
        <taxon>Oceanospirillales</taxon>
        <taxon>Endozoicomonadaceae</taxon>
        <taxon>Endozoicomonas</taxon>
    </lineage>
</organism>
<reference evidence="1 2" key="1">
    <citation type="submission" date="2024-06" db="EMBL/GenBank/DDBJ databases">
        <title>Genomic Encyclopedia of Type Strains, Phase V (KMG-V): Genome sequencing to study the core and pangenomes of soil and plant-associated prokaryotes.</title>
        <authorList>
            <person name="Whitman W."/>
        </authorList>
    </citation>
    <scope>NUCLEOTIDE SEQUENCE [LARGE SCALE GENOMIC DNA]</scope>
    <source>
        <strain evidence="1 2">NE40</strain>
    </source>
</reference>
<sequence>MWVHYLEAICISFKKRCISDFTCQVVAENSSKIFHFQEMHPAPDYIAAARKKGEQMSQTDKAPAFRFLCSKQWRELDKTPEDNVRFCQQCKKPVFLARDAQELSDLARQERCAAIQRTYDPDHKVRYPEDTVTMIGDPAPTPYRPSPESQAQKGGIFARLWWNVRKLFIN</sequence>
<dbReference type="EMBL" id="JBEWTB010000002">
    <property type="protein sequence ID" value="MET4755085.1"/>
    <property type="molecule type" value="Genomic_DNA"/>
</dbReference>
<name>A0ABV2SBF4_9GAMM</name>
<evidence type="ECO:0000313" key="1">
    <source>
        <dbReference type="EMBL" id="MET4755085.1"/>
    </source>
</evidence>
<dbReference type="Proteomes" id="UP001549366">
    <property type="component" value="Unassembled WGS sequence"/>
</dbReference>
<accession>A0ABV2SBF4</accession>
<keyword evidence="2" id="KW-1185">Reference proteome</keyword>
<protein>
    <submittedName>
        <fullName evidence="1">Uncharacterized protein</fullName>
    </submittedName>
</protein>
<proteinExistence type="predicted"/>
<gene>
    <name evidence="1" type="ORF">V5J35_000277</name>
</gene>